<evidence type="ECO:0000313" key="10">
    <source>
        <dbReference type="EMBL" id="GAA3980307.1"/>
    </source>
</evidence>
<keyword evidence="10" id="KW-0675">Receptor</keyword>
<evidence type="ECO:0000256" key="4">
    <source>
        <dbReference type="ARBA" id="ARBA00022692"/>
    </source>
</evidence>
<feature type="domain" description="TonB-dependent receptor plug" evidence="9">
    <location>
        <begin position="121"/>
        <end position="230"/>
    </location>
</feature>
<keyword evidence="8" id="KW-0732">Signal</keyword>
<keyword evidence="11" id="KW-1185">Reference proteome</keyword>
<dbReference type="NCBIfam" id="TIGR04057">
    <property type="entry name" value="SusC_RagA_signa"/>
    <property type="match status" value="1"/>
</dbReference>
<dbReference type="Pfam" id="PF13715">
    <property type="entry name" value="CarbopepD_reg_2"/>
    <property type="match status" value="1"/>
</dbReference>
<dbReference type="InterPro" id="IPR023996">
    <property type="entry name" value="TonB-dep_OMP_SusC/RagA"/>
</dbReference>
<dbReference type="SUPFAM" id="SSF56935">
    <property type="entry name" value="Porins"/>
    <property type="match status" value="1"/>
</dbReference>
<evidence type="ECO:0000256" key="6">
    <source>
        <dbReference type="ARBA" id="ARBA00023237"/>
    </source>
</evidence>
<dbReference type="InterPro" id="IPR036942">
    <property type="entry name" value="Beta-barrel_TonB_sf"/>
</dbReference>
<dbReference type="EMBL" id="BAAAZC010000025">
    <property type="protein sequence ID" value="GAA3980307.1"/>
    <property type="molecule type" value="Genomic_DNA"/>
</dbReference>
<dbReference type="Gene3D" id="2.60.40.1120">
    <property type="entry name" value="Carboxypeptidase-like, regulatory domain"/>
    <property type="match status" value="1"/>
</dbReference>
<sequence>MRGKLHIKKVVSLIWISLSLLLVSMSGYAQSKVTGKVTGSDDGLPIPGVTVRVKGTTTVTSTNTDGIYSINAASNATLIFTFIGYTPQEVAVNGSALNVKLAPENKALNEVVVIGYGSAKRSDVTGAISSVSAATIEKVPVTSLDQALQGRAAGVQVTNNDASPGGNVSVIIRGTGSPAAGGNSPLYVIDGYPLNAGGINNINPSDIASMEILKDASATAIYGVRAANGVVLITTKAGKKDGNAVVELNAYNAFQSKPKQYDLLNAQQFATLANTVAATDPNKHFTTLANWADPASLTNSDWQNAIYRSGLTQNYDLSIRGGNEKVQSKIAIGYYDQKGTVYASYFKRITLGAKLDYQPMKWLKSTTNANYSYQNYNTPFGTGSLGIINQLPPTLDGGNKNTSQIKDANGNYGFYNPIYTYVAKNGNPIYDLDHNQYKNINNFFKVNSQLEASIFDGLKLKTNAGITYTGYNGSYFQPEDDRKINQYGAAAGASGNALFSQHINSTFDWLWENYLSYDKTFGAHTINFVGGVSEQERDYNSMGGSVIPPNSVIKDLNQGTNLKLDPYGNGEIKRSYASQFARLSYNYLTKYYLTATVRRDGSSQFAPGHQYGTFYSGALNWNAKKESFLANVDWLSGLKFRGSYGELGNQAGIGDFTYQSLYTAGSAPGNSGNLGYAFGKVGGTNGTYQAGIASFQPENDNIRWETDYETDIGTDVSFLHGDLTLTVDYFNRRSKDFLLNLTASPQTGYLTLPSNVGSIVNKGWEFAVSYNHAVTSDLRIDLALTGSFIKNKLTSLNSGNNYIGNLGSLALTGDGWTDFTRTYIGQPIGEFYGYKALGIIQNQAQLDALNKAAQAKGNAYYYKATTVVGDRLFADVNNSGSVTPDDQVSLGSAQPKFFGGFNLGANYKSWDFNAYFYGVYGNKILNYQESNLESFAQRGSVSIENVSKEYYNNYFTPSRPSNRYATVHYDDTDYGNLVPSSVWIENGSFLKLKTLTVGYTLPTSLVKKISLTKVRFYVSSQNLFTITKYTGLDPEIGSQGGSPTQTGIDNGTYPSSRFYTVGLNVVF</sequence>
<organism evidence="10 11">
    <name type="scientific">Mucilaginibacter dorajii</name>
    <dbReference type="NCBI Taxonomy" id="692994"/>
    <lineage>
        <taxon>Bacteria</taxon>
        <taxon>Pseudomonadati</taxon>
        <taxon>Bacteroidota</taxon>
        <taxon>Sphingobacteriia</taxon>
        <taxon>Sphingobacteriales</taxon>
        <taxon>Sphingobacteriaceae</taxon>
        <taxon>Mucilaginibacter</taxon>
    </lineage>
</organism>
<keyword evidence="3 7" id="KW-1134">Transmembrane beta strand</keyword>
<dbReference type="SUPFAM" id="SSF49464">
    <property type="entry name" value="Carboxypeptidase regulatory domain-like"/>
    <property type="match status" value="1"/>
</dbReference>
<name>A0ABP7QDH4_9SPHI</name>
<dbReference type="InterPro" id="IPR039426">
    <property type="entry name" value="TonB-dep_rcpt-like"/>
</dbReference>
<evidence type="ECO:0000256" key="1">
    <source>
        <dbReference type="ARBA" id="ARBA00004571"/>
    </source>
</evidence>
<feature type="signal peptide" evidence="8">
    <location>
        <begin position="1"/>
        <end position="29"/>
    </location>
</feature>
<keyword evidence="5 7" id="KW-0472">Membrane</keyword>
<keyword evidence="2 7" id="KW-0813">Transport</keyword>
<evidence type="ECO:0000259" key="9">
    <source>
        <dbReference type="Pfam" id="PF07715"/>
    </source>
</evidence>
<evidence type="ECO:0000256" key="7">
    <source>
        <dbReference type="PROSITE-ProRule" id="PRU01360"/>
    </source>
</evidence>
<keyword evidence="4 7" id="KW-0812">Transmembrane</keyword>
<dbReference type="InterPro" id="IPR012910">
    <property type="entry name" value="Plug_dom"/>
</dbReference>
<evidence type="ECO:0000256" key="3">
    <source>
        <dbReference type="ARBA" id="ARBA00022452"/>
    </source>
</evidence>
<dbReference type="NCBIfam" id="TIGR04056">
    <property type="entry name" value="OMP_RagA_SusC"/>
    <property type="match status" value="1"/>
</dbReference>
<dbReference type="Gene3D" id="2.170.130.10">
    <property type="entry name" value="TonB-dependent receptor, plug domain"/>
    <property type="match status" value="1"/>
</dbReference>
<evidence type="ECO:0000313" key="11">
    <source>
        <dbReference type="Proteomes" id="UP001500742"/>
    </source>
</evidence>
<comment type="similarity">
    <text evidence="7">Belongs to the TonB-dependent receptor family.</text>
</comment>
<reference evidence="11" key="1">
    <citation type="journal article" date="2019" name="Int. J. Syst. Evol. Microbiol.">
        <title>The Global Catalogue of Microorganisms (GCM) 10K type strain sequencing project: providing services to taxonomists for standard genome sequencing and annotation.</title>
        <authorList>
            <consortium name="The Broad Institute Genomics Platform"/>
            <consortium name="The Broad Institute Genome Sequencing Center for Infectious Disease"/>
            <person name="Wu L."/>
            <person name="Ma J."/>
        </authorList>
    </citation>
    <scope>NUCLEOTIDE SEQUENCE [LARGE SCALE GENOMIC DNA]</scope>
    <source>
        <strain evidence="11">JCM 16601</strain>
    </source>
</reference>
<dbReference type="InterPro" id="IPR037066">
    <property type="entry name" value="Plug_dom_sf"/>
</dbReference>
<gene>
    <name evidence="10" type="ORF">GCM10022210_34430</name>
</gene>
<dbReference type="RefSeq" id="WP_259088317.1">
    <property type="nucleotide sequence ID" value="NZ_BAAAZC010000025.1"/>
</dbReference>
<protein>
    <submittedName>
        <fullName evidence="10">TonB-dependent receptor</fullName>
    </submittedName>
</protein>
<evidence type="ECO:0000256" key="5">
    <source>
        <dbReference type="ARBA" id="ARBA00023136"/>
    </source>
</evidence>
<feature type="chain" id="PRO_5045589226" evidence="8">
    <location>
        <begin position="30"/>
        <end position="1067"/>
    </location>
</feature>
<evidence type="ECO:0000256" key="8">
    <source>
        <dbReference type="SAM" id="SignalP"/>
    </source>
</evidence>
<keyword evidence="6 7" id="KW-0998">Cell outer membrane</keyword>
<dbReference type="Gene3D" id="2.40.170.20">
    <property type="entry name" value="TonB-dependent receptor, beta-barrel domain"/>
    <property type="match status" value="1"/>
</dbReference>
<dbReference type="InterPro" id="IPR008969">
    <property type="entry name" value="CarboxyPept-like_regulatory"/>
</dbReference>
<dbReference type="Proteomes" id="UP001500742">
    <property type="component" value="Unassembled WGS sequence"/>
</dbReference>
<proteinExistence type="inferred from homology"/>
<dbReference type="InterPro" id="IPR023997">
    <property type="entry name" value="TonB-dep_OMP_SusC/RagA_CS"/>
</dbReference>
<dbReference type="Pfam" id="PF07715">
    <property type="entry name" value="Plug"/>
    <property type="match status" value="1"/>
</dbReference>
<dbReference type="PROSITE" id="PS52016">
    <property type="entry name" value="TONB_DEPENDENT_REC_3"/>
    <property type="match status" value="1"/>
</dbReference>
<comment type="subcellular location">
    <subcellularLocation>
        <location evidence="1 7">Cell outer membrane</location>
        <topology evidence="1 7">Multi-pass membrane protein</topology>
    </subcellularLocation>
</comment>
<evidence type="ECO:0000256" key="2">
    <source>
        <dbReference type="ARBA" id="ARBA00022448"/>
    </source>
</evidence>
<comment type="caution">
    <text evidence="10">The sequence shown here is derived from an EMBL/GenBank/DDBJ whole genome shotgun (WGS) entry which is preliminary data.</text>
</comment>
<accession>A0ABP7QDH4</accession>